<feature type="transmembrane region" description="Helical" evidence="1">
    <location>
        <begin position="34"/>
        <end position="57"/>
    </location>
</feature>
<dbReference type="AlphaFoldDB" id="A0A242C6L6"/>
<keyword evidence="1" id="KW-0472">Membrane</keyword>
<evidence type="ECO:0000313" key="3">
    <source>
        <dbReference type="EMBL" id="OTO05799.1"/>
    </source>
</evidence>
<evidence type="ECO:0000256" key="1">
    <source>
        <dbReference type="SAM" id="Phobius"/>
    </source>
</evidence>
<name>A0A242C6L6_9ENTE</name>
<comment type="caution">
    <text evidence="3">The sequence shown here is derived from an EMBL/GenBank/DDBJ whole genome shotgun (WGS) entry which is preliminary data.</text>
</comment>
<evidence type="ECO:0000313" key="4">
    <source>
        <dbReference type="Proteomes" id="UP000195139"/>
    </source>
</evidence>
<dbReference type="EMBL" id="NGLE01000004">
    <property type="protein sequence ID" value="OTO05799.1"/>
    <property type="molecule type" value="Genomic_DNA"/>
</dbReference>
<accession>A0A242C6L6</accession>
<keyword evidence="4" id="KW-1185">Reference proteome</keyword>
<dbReference type="OrthoDB" id="9946533at2"/>
<organism evidence="3">
    <name type="scientific">Candidatus Enterococcus mansonii</name>
    <dbReference type="NCBI Taxonomy" id="1834181"/>
    <lineage>
        <taxon>Bacteria</taxon>
        <taxon>Bacillati</taxon>
        <taxon>Bacillota</taxon>
        <taxon>Bacilli</taxon>
        <taxon>Lactobacillales</taxon>
        <taxon>Enterococcaceae</taxon>
        <taxon>Enterococcus</taxon>
    </lineage>
</organism>
<proteinExistence type="predicted"/>
<reference evidence="2 4" key="2">
    <citation type="submission" date="2018-07" db="EMBL/GenBank/DDBJ databases">
        <title>The Genome Sequence of Enterococcus sp. DIV0659b.</title>
        <authorList>
            <consortium name="The Broad Institute Genomics Platform"/>
            <consortium name="The Broad Institute Genomic Center for Infectious Diseases"/>
            <person name="Earl A."/>
            <person name="Manson A."/>
            <person name="Schwartman J."/>
            <person name="Gilmore M."/>
            <person name="Abouelleil A."/>
            <person name="Cao P."/>
            <person name="Chapman S."/>
            <person name="Cusick C."/>
            <person name="Shea T."/>
            <person name="Young S."/>
            <person name="Neafsey D."/>
            <person name="Nusbaum C."/>
            <person name="Birren B."/>
        </authorList>
    </citation>
    <scope>NUCLEOTIDE SEQUENCE [LARGE SCALE GENOMIC DNA]</scope>
    <source>
        <strain evidence="2 4">4G2_DIV0659</strain>
    </source>
</reference>
<dbReference type="Proteomes" id="UP000195139">
    <property type="component" value="Unassembled WGS sequence"/>
</dbReference>
<protein>
    <submittedName>
        <fullName evidence="3">Uncharacterized protein</fullName>
    </submittedName>
</protein>
<gene>
    <name evidence="2" type="ORF">A5880_000697</name>
    <name evidence="3" type="ORF">A5880_002974</name>
</gene>
<dbReference type="STRING" id="1834181.A5880_002974"/>
<feature type="transmembrane region" description="Helical" evidence="1">
    <location>
        <begin position="100"/>
        <end position="124"/>
    </location>
</feature>
<reference evidence="3" key="1">
    <citation type="submission" date="2017-05" db="EMBL/GenBank/DDBJ databases">
        <title>The Genome Sequence of Enterococcus sp. 4G2_DIV0659.</title>
        <authorList>
            <consortium name="The Broad Institute Genomics Platform"/>
            <consortium name="The Broad Institute Genomic Center for Infectious Diseases"/>
            <person name="Earl A."/>
            <person name="Manson A."/>
            <person name="Schwartman J."/>
            <person name="Gilmore M."/>
            <person name="Abouelleil A."/>
            <person name="Cao P."/>
            <person name="Chapman S."/>
            <person name="Cusick C."/>
            <person name="Shea T."/>
            <person name="Young S."/>
            <person name="Neafsey D."/>
            <person name="Nusbaum C."/>
            <person name="Birren B."/>
        </authorList>
    </citation>
    <scope>NUCLEOTIDE SEQUENCE [LARGE SCALE GENOMIC DNA]</scope>
    <source>
        <strain evidence="3">4G2_DIV0659</strain>
    </source>
</reference>
<feature type="transmembrane region" description="Helical" evidence="1">
    <location>
        <begin position="7"/>
        <end position="28"/>
    </location>
</feature>
<keyword evidence="1" id="KW-0812">Transmembrane</keyword>
<dbReference type="RefSeq" id="WP_086331821.1">
    <property type="nucleotide sequence ID" value="NZ_NGLE02000001.1"/>
</dbReference>
<feature type="transmembrane region" description="Helical" evidence="1">
    <location>
        <begin position="69"/>
        <end position="94"/>
    </location>
</feature>
<dbReference type="EMBL" id="NGLE02000001">
    <property type="protein sequence ID" value="MEI5993156.1"/>
    <property type="molecule type" value="Genomic_DNA"/>
</dbReference>
<sequence length="134" mass="15429">MNKGKYSVILLLEFLSQLILFPLCWRIVGDRNFYLAVILTVIVSLGVKLFFVNWFEVKSYHFYIPRKPLYFYYGVSGIVAIFIIPRAFIAGAMAASGGELVFFLVGYTIIWLVPNGIIWLIYLFGSLAYEKKYS</sequence>
<keyword evidence="1" id="KW-1133">Transmembrane helix</keyword>
<evidence type="ECO:0000313" key="2">
    <source>
        <dbReference type="EMBL" id="MEI5993156.1"/>
    </source>
</evidence>